<reference evidence="1 2" key="1">
    <citation type="submission" date="2016-11" db="EMBL/GenBank/DDBJ databases">
        <title>Whole Genome Sequencing of Mucilaginibacter polytrichastri RG4-7(T) isolated from the moss sample.</title>
        <authorList>
            <person name="Li Y."/>
        </authorList>
    </citation>
    <scope>NUCLEOTIDE SEQUENCE [LARGE SCALE GENOMIC DNA]</scope>
    <source>
        <strain evidence="1 2">RG4-7</strain>
    </source>
</reference>
<accession>A0A1Q6A1K1</accession>
<dbReference type="EMBL" id="MPPL01000001">
    <property type="protein sequence ID" value="OKS87899.1"/>
    <property type="molecule type" value="Genomic_DNA"/>
</dbReference>
<evidence type="ECO:0000313" key="1">
    <source>
        <dbReference type="EMBL" id="OKS87899.1"/>
    </source>
</evidence>
<dbReference type="AlphaFoldDB" id="A0A1Q6A1K1"/>
<organism evidence="1 2">
    <name type="scientific">Mucilaginibacter polytrichastri</name>
    <dbReference type="NCBI Taxonomy" id="1302689"/>
    <lineage>
        <taxon>Bacteria</taxon>
        <taxon>Pseudomonadati</taxon>
        <taxon>Bacteroidota</taxon>
        <taxon>Sphingobacteriia</taxon>
        <taxon>Sphingobacteriales</taxon>
        <taxon>Sphingobacteriaceae</taxon>
        <taxon>Mucilaginibacter</taxon>
    </lineage>
</organism>
<proteinExistence type="predicted"/>
<sequence>MAFVVNTLFIKKNFYNYLWCFLPVAMLYGTKHCQFINKTAKLLPVYEKPEKLHKKLTPASVTYGVVPLSYEYKIY</sequence>
<comment type="caution">
    <text evidence="1">The sequence shown here is derived from an EMBL/GenBank/DDBJ whole genome shotgun (WGS) entry which is preliminary data.</text>
</comment>
<evidence type="ECO:0000313" key="2">
    <source>
        <dbReference type="Proteomes" id="UP000186720"/>
    </source>
</evidence>
<keyword evidence="2" id="KW-1185">Reference proteome</keyword>
<dbReference type="STRING" id="1302689.RG47T_3362"/>
<protein>
    <submittedName>
        <fullName evidence="1">Uncharacterized protein</fullName>
    </submittedName>
</protein>
<dbReference type="Proteomes" id="UP000186720">
    <property type="component" value="Unassembled WGS sequence"/>
</dbReference>
<name>A0A1Q6A1K1_9SPHI</name>
<gene>
    <name evidence="1" type="ORF">RG47T_3362</name>
</gene>